<dbReference type="InterPro" id="IPR029044">
    <property type="entry name" value="Nucleotide-diphossugar_trans"/>
</dbReference>
<proteinExistence type="predicted"/>
<gene>
    <name evidence="1" type="ORF">RFI_08854</name>
</gene>
<sequence length="298" mass="34160">RACDNCALQALPPNFVKHALSLEKKEQTRIPKIIIQTSKNLPESALSWILANPAYSYMYFDDTQMMGTLIRYLRTVSNDNTWIVSFLKKLSKREKNDLFRYIAVYEYGGIYADSDVQCLVPIEEWLLRYHVLDQADMIVGIEHTQTMYSNPFQLVQSTFAATAHNPILRRMIDTYIHLISKEQSFDLRYSENKGAIIFTRTILMYVIEHSPKSDKSLVGKHITRSSSFSLLDDLQYPNDIISPMNLLDEFGQFLTCKDDNNTVSLSILPFRAFGINSHSLQPFASISPRAQQLAQAVL</sequence>
<dbReference type="GO" id="GO:0000136">
    <property type="term" value="C:mannan polymerase complex"/>
    <property type="evidence" value="ECO:0007669"/>
    <property type="project" value="TreeGrafter"/>
</dbReference>
<name>X6NSH0_RETFI</name>
<organism evidence="1 2">
    <name type="scientific">Reticulomyxa filosa</name>
    <dbReference type="NCBI Taxonomy" id="46433"/>
    <lineage>
        <taxon>Eukaryota</taxon>
        <taxon>Sar</taxon>
        <taxon>Rhizaria</taxon>
        <taxon>Retaria</taxon>
        <taxon>Foraminifera</taxon>
        <taxon>Monothalamids</taxon>
        <taxon>Reticulomyxidae</taxon>
        <taxon>Reticulomyxa</taxon>
    </lineage>
</organism>
<protein>
    <submittedName>
        <fullName evidence="1">Uncharacterized protein</fullName>
    </submittedName>
</protein>
<feature type="non-terminal residue" evidence="1">
    <location>
        <position position="1"/>
    </location>
</feature>
<dbReference type="SUPFAM" id="SSF53448">
    <property type="entry name" value="Nucleotide-diphospho-sugar transferases"/>
    <property type="match status" value="1"/>
</dbReference>
<dbReference type="PANTHER" id="PTHR31834">
    <property type="entry name" value="INITIATION-SPECIFIC ALPHA-1,6-MANNOSYLTRANSFERASE"/>
    <property type="match status" value="1"/>
</dbReference>
<evidence type="ECO:0000313" key="2">
    <source>
        <dbReference type="Proteomes" id="UP000023152"/>
    </source>
</evidence>
<evidence type="ECO:0000313" key="1">
    <source>
        <dbReference type="EMBL" id="ETO28277.1"/>
    </source>
</evidence>
<dbReference type="Gene3D" id="3.90.550.20">
    <property type="match status" value="1"/>
</dbReference>
<comment type="caution">
    <text evidence="1">The sequence shown here is derived from an EMBL/GenBank/DDBJ whole genome shotgun (WGS) entry which is preliminary data.</text>
</comment>
<dbReference type="InterPro" id="IPR007577">
    <property type="entry name" value="GlycoTrfase_DXD_sugar-bd_CS"/>
</dbReference>
<dbReference type="GO" id="GO:0000009">
    <property type="term" value="F:alpha-1,6-mannosyltransferase activity"/>
    <property type="evidence" value="ECO:0007669"/>
    <property type="project" value="InterPro"/>
</dbReference>
<reference evidence="1 2" key="1">
    <citation type="journal article" date="2013" name="Curr. Biol.">
        <title>The Genome of the Foraminiferan Reticulomyxa filosa.</title>
        <authorList>
            <person name="Glockner G."/>
            <person name="Hulsmann N."/>
            <person name="Schleicher M."/>
            <person name="Noegel A.A."/>
            <person name="Eichinger L."/>
            <person name="Gallinger C."/>
            <person name="Pawlowski J."/>
            <person name="Sierra R."/>
            <person name="Euteneuer U."/>
            <person name="Pillet L."/>
            <person name="Moustafa A."/>
            <person name="Platzer M."/>
            <person name="Groth M."/>
            <person name="Szafranski K."/>
            <person name="Schliwa M."/>
        </authorList>
    </citation>
    <scope>NUCLEOTIDE SEQUENCE [LARGE SCALE GENOMIC DNA]</scope>
</reference>
<dbReference type="InterPro" id="IPR039367">
    <property type="entry name" value="Och1-like"/>
</dbReference>
<keyword evidence="2" id="KW-1185">Reference proteome</keyword>
<accession>X6NSH0</accession>
<dbReference type="AlphaFoldDB" id="X6NSH0"/>
<dbReference type="EMBL" id="ASPP01006761">
    <property type="protein sequence ID" value="ETO28277.1"/>
    <property type="molecule type" value="Genomic_DNA"/>
</dbReference>
<dbReference type="OrthoDB" id="409543at2759"/>
<dbReference type="Proteomes" id="UP000023152">
    <property type="component" value="Unassembled WGS sequence"/>
</dbReference>
<dbReference type="GO" id="GO:0006487">
    <property type="term" value="P:protein N-linked glycosylation"/>
    <property type="evidence" value="ECO:0007669"/>
    <property type="project" value="TreeGrafter"/>
</dbReference>
<dbReference type="Pfam" id="PF04488">
    <property type="entry name" value="Gly_transf_sug"/>
    <property type="match status" value="1"/>
</dbReference>
<dbReference type="PANTHER" id="PTHR31834:SF1">
    <property type="entry name" value="INITIATION-SPECIFIC ALPHA-1,6-MANNOSYLTRANSFERASE"/>
    <property type="match status" value="1"/>
</dbReference>